<dbReference type="SUPFAM" id="SSF55729">
    <property type="entry name" value="Acyl-CoA N-acyltransferases (Nat)"/>
    <property type="match status" value="1"/>
</dbReference>
<dbReference type="GeneID" id="27310172"/>
<dbReference type="CDD" id="cd04301">
    <property type="entry name" value="NAT_SF"/>
    <property type="match status" value="1"/>
</dbReference>
<keyword evidence="3" id="KW-1185">Reference proteome</keyword>
<evidence type="ECO:0000313" key="3">
    <source>
        <dbReference type="Proteomes" id="UP000053259"/>
    </source>
</evidence>
<dbReference type="HOGENOM" id="CLU_088295_0_0_1"/>
<sequence>MDKAYEAASVVAEARASEKHHNQSIRRPRIRIVPAACSQDAEFVDTITALVNNVYREHERDLFVQGYKRTNVDEIRSFIQAGEIAVLYAPSTSDAAGQERPIGCIRIQRLSPTLGEFGMMAVEAEYRGNGFGKELVRFAEEQCRRSGSTAMQVELLFPTDFEHAFKKRLFEWYTRMGYTLIKLGDFQDDYPHLAKLLRGPIEYRVLEKPLT</sequence>
<proteinExistence type="predicted"/>
<dbReference type="PROSITE" id="PS51186">
    <property type="entry name" value="GNAT"/>
    <property type="match status" value="1"/>
</dbReference>
<dbReference type="InterPro" id="IPR016181">
    <property type="entry name" value="Acyl_CoA_acyltransferase"/>
</dbReference>
<dbReference type="GO" id="GO:0016747">
    <property type="term" value="F:acyltransferase activity, transferring groups other than amino-acyl groups"/>
    <property type="evidence" value="ECO:0007669"/>
    <property type="project" value="InterPro"/>
</dbReference>
<dbReference type="AlphaFoldDB" id="A0A0D2AKH6"/>
<evidence type="ECO:0000313" key="2">
    <source>
        <dbReference type="EMBL" id="KIW07353.1"/>
    </source>
</evidence>
<dbReference type="EMBL" id="KN847533">
    <property type="protein sequence ID" value="KIW07353.1"/>
    <property type="molecule type" value="Genomic_DNA"/>
</dbReference>
<accession>A0A0D2AKH6</accession>
<dbReference type="RefSeq" id="XP_016217222.1">
    <property type="nucleotide sequence ID" value="XM_016355206.1"/>
</dbReference>
<evidence type="ECO:0000259" key="1">
    <source>
        <dbReference type="PROSITE" id="PS51186"/>
    </source>
</evidence>
<dbReference type="Proteomes" id="UP000053259">
    <property type="component" value="Unassembled WGS sequence"/>
</dbReference>
<dbReference type="InterPro" id="IPR000182">
    <property type="entry name" value="GNAT_dom"/>
</dbReference>
<dbReference type="InParanoid" id="A0A0D2AKH6"/>
<name>A0A0D2AKH6_9PEZI</name>
<organism evidence="2 3">
    <name type="scientific">Verruconis gallopava</name>
    <dbReference type="NCBI Taxonomy" id="253628"/>
    <lineage>
        <taxon>Eukaryota</taxon>
        <taxon>Fungi</taxon>
        <taxon>Dikarya</taxon>
        <taxon>Ascomycota</taxon>
        <taxon>Pezizomycotina</taxon>
        <taxon>Dothideomycetes</taxon>
        <taxon>Pleosporomycetidae</taxon>
        <taxon>Venturiales</taxon>
        <taxon>Sympoventuriaceae</taxon>
        <taxon>Verruconis</taxon>
    </lineage>
</organism>
<reference evidence="2 3" key="1">
    <citation type="submission" date="2015-01" db="EMBL/GenBank/DDBJ databases">
        <title>The Genome Sequence of Ochroconis gallopava CBS43764.</title>
        <authorList>
            <consortium name="The Broad Institute Genomics Platform"/>
            <person name="Cuomo C."/>
            <person name="de Hoog S."/>
            <person name="Gorbushina A."/>
            <person name="Stielow B."/>
            <person name="Teixiera M."/>
            <person name="Abouelleil A."/>
            <person name="Chapman S.B."/>
            <person name="Priest M."/>
            <person name="Young S.K."/>
            <person name="Wortman J."/>
            <person name="Nusbaum C."/>
            <person name="Birren B."/>
        </authorList>
    </citation>
    <scope>NUCLEOTIDE SEQUENCE [LARGE SCALE GENOMIC DNA]</scope>
    <source>
        <strain evidence="2 3">CBS 43764</strain>
    </source>
</reference>
<dbReference type="OrthoDB" id="5689at2759"/>
<dbReference type="Gene3D" id="3.40.630.30">
    <property type="match status" value="1"/>
</dbReference>
<gene>
    <name evidence="2" type="ORF">PV09_02199</name>
</gene>
<dbReference type="Pfam" id="PF13508">
    <property type="entry name" value="Acetyltransf_7"/>
    <property type="match status" value="1"/>
</dbReference>
<protein>
    <recommendedName>
        <fullName evidence="1">N-acetyltransferase domain-containing protein</fullName>
    </recommendedName>
</protein>
<feature type="domain" description="N-acetyltransferase" evidence="1">
    <location>
        <begin position="46"/>
        <end position="202"/>
    </location>
</feature>
<dbReference type="VEuPathDB" id="FungiDB:PV09_02199"/>